<comment type="caution">
    <text evidence="2">The sequence shown here is derived from an EMBL/GenBank/DDBJ whole genome shotgun (WGS) entry which is preliminary data.</text>
</comment>
<protein>
    <submittedName>
        <fullName evidence="2">Uncharacterized protein</fullName>
    </submittedName>
</protein>
<gene>
    <name evidence="2" type="ORF">GCM10010305_20500</name>
</gene>
<feature type="region of interest" description="Disordered" evidence="1">
    <location>
        <begin position="1"/>
        <end position="40"/>
    </location>
</feature>
<dbReference type="EMBL" id="BMUL01000004">
    <property type="protein sequence ID" value="GHA77440.1"/>
    <property type="molecule type" value="Genomic_DNA"/>
</dbReference>
<accession>A0A918SXZ4</accession>
<reference evidence="2" key="1">
    <citation type="journal article" date="2014" name="Int. J. Syst. Evol. Microbiol.">
        <title>Complete genome sequence of Corynebacterium casei LMG S-19264T (=DSM 44701T), isolated from a smear-ripened cheese.</title>
        <authorList>
            <consortium name="US DOE Joint Genome Institute (JGI-PGF)"/>
            <person name="Walter F."/>
            <person name="Albersmeier A."/>
            <person name="Kalinowski J."/>
            <person name="Ruckert C."/>
        </authorList>
    </citation>
    <scope>NUCLEOTIDE SEQUENCE</scope>
    <source>
        <strain evidence="2">JCM 4518</strain>
    </source>
</reference>
<sequence length="104" mass="11264">MPRPYRQGISYDFVGTMPGERRTRGRVAPTVGKGRGVHPWGAVRAEDHPAVAEAPAARRRRFGAGRRVAGAIAPEPSAECATVSFHGAVHRRELREPADLARVS</sequence>
<evidence type="ECO:0000313" key="3">
    <source>
        <dbReference type="Proteomes" id="UP000644020"/>
    </source>
</evidence>
<evidence type="ECO:0000313" key="2">
    <source>
        <dbReference type="EMBL" id="GHA77440.1"/>
    </source>
</evidence>
<proteinExistence type="predicted"/>
<evidence type="ECO:0000256" key="1">
    <source>
        <dbReference type="SAM" id="MobiDB-lite"/>
    </source>
</evidence>
<name>A0A918SXZ4_9ACTN</name>
<reference evidence="2" key="2">
    <citation type="submission" date="2020-09" db="EMBL/GenBank/DDBJ databases">
        <authorList>
            <person name="Sun Q."/>
            <person name="Ohkuma M."/>
        </authorList>
    </citation>
    <scope>NUCLEOTIDE SEQUENCE</scope>
    <source>
        <strain evidence="2">JCM 4518</strain>
    </source>
</reference>
<keyword evidence="3" id="KW-1185">Reference proteome</keyword>
<dbReference type="Proteomes" id="UP000644020">
    <property type="component" value="Unassembled WGS sequence"/>
</dbReference>
<organism evidence="2 3">
    <name type="scientific">Streptomyces termitum</name>
    <dbReference type="NCBI Taxonomy" id="67368"/>
    <lineage>
        <taxon>Bacteria</taxon>
        <taxon>Bacillati</taxon>
        <taxon>Actinomycetota</taxon>
        <taxon>Actinomycetes</taxon>
        <taxon>Kitasatosporales</taxon>
        <taxon>Streptomycetaceae</taxon>
        <taxon>Streptomyces</taxon>
    </lineage>
</organism>
<dbReference type="AlphaFoldDB" id="A0A918SXZ4"/>